<dbReference type="Proteomes" id="UP000240830">
    <property type="component" value="Unassembled WGS sequence"/>
</dbReference>
<dbReference type="EMBL" id="MTSL01000191">
    <property type="protein sequence ID" value="PJF17107.1"/>
    <property type="molecule type" value="Genomic_DNA"/>
</dbReference>
<dbReference type="PANTHER" id="PTHR23105">
    <property type="entry name" value="RIBOSOMAL PROTEIN L7AE FAMILY MEMBER"/>
    <property type="match status" value="1"/>
</dbReference>
<evidence type="ECO:0000256" key="8">
    <source>
        <dbReference type="ARBA" id="ARBA00054167"/>
    </source>
</evidence>
<keyword evidence="12" id="KW-0689">Ribosomal protein</keyword>
<evidence type="ECO:0000256" key="2">
    <source>
        <dbReference type="ARBA" id="ARBA00022499"/>
    </source>
</evidence>
<evidence type="ECO:0000256" key="4">
    <source>
        <dbReference type="ARBA" id="ARBA00022843"/>
    </source>
</evidence>
<evidence type="ECO:0000256" key="1">
    <source>
        <dbReference type="ARBA" id="ARBA00004604"/>
    </source>
</evidence>
<keyword evidence="7" id="KW-0539">Nucleus</keyword>
<dbReference type="GO" id="GO:0003723">
    <property type="term" value="F:RNA binding"/>
    <property type="evidence" value="ECO:0007669"/>
    <property type="project" value="InterPro"/>
</dbReference>
<comment type="caution">
    <text evidence="12">The sequence shown here is derived from an EMBL/GenBank/DDBJ whole genome shotgun (WGS) entry which is preliminary data.</text>
</comment>
<dbReference type="Gene3D" id="3.40.50.790">
    <property type="match status" value="1"/>
</dbReference>
<gene>
    <name evidence="12" type="ORF">PSACC_03095</name>
</gene>
<evidence type="ECO:0000313" key="12">
    <source>
        <dbReference type="EMBL" id="PJF17107.1"/>
    </source>
</evidence>
<dbReference type="OrthoDB" id="10251727at2759"/>
<evidence type="ECO:0000256" key="9">
    <source>
        <dbReference type="ARBA" id="ARBA00061550"/>
    </source>
</evidence>
<organism evidence="12 13">
    <name type="scientific">Paramicrosporidium saccamoebae</name>
    <dbReference type="NCBI Taxonomy" id="1246581"/>
    <lineage>
        <taxon>Eukaryota</taxon>
        <taxon>Fungi</taxon>
        <taxon>Fungi incertae sedis</taxon>
        <taxon>Cryptomycota</taxon>
        <taxon>Cryptomycota incertae sedis</taxon>
        <taxon>Paramicrosporidium</taxon>
    </lineage>
</organism>
<dbReference type="CDD" id="cd00403">
    <property type="entry name" value="Ribosomal_L1"/>
    <property type="match status" value="1"/>
</dbReference>
<dbReference type="AlphaFoldDB" id="A0A2H9TH62"/>
<evidence type="ECO:0000256" key="5">
    <source>
        <dbReference type="ARBA" id="ARBA00022990"/>
    </source>
</evidence>
<dbReference type="GO" id="GO:0005840">
    <property type="term" value="C:ribosome"/>
    <property type="evidence" value="ECO:0007669"/>
    <property type="project" value="UniProtKB-KW"/>
</dbReference>
<comment type="similarity">
    <text evidence="9">Belongs to the universal ribosomal protein uL1 family. Highly divergent.</text>
</comment>
<accession>A0A2H9TH62</accession>
<dbReference type="InterPro" id="IPR016095">
    <property type="entry name" value="Ribosomal_uL1_3-a/b-sand"/>
</dbReference>
<dbReference type="Gene3D" id="3.30.190.20">
    <property type="match status" value="1"/>
</dbReference>
<reference evidence="12 13" key="1">
    <citation type="submission" date="2016-10" db="EMBL/GenBank/DDBJ databases">
        <title>The genome of Paramicrosporidium saccamoebae is the missing link in understanding Cryptomycota and Microsporidia evolution.</title>
        <authorList>
            <person name="Quandt C.A."/>
            <person name="Beaudet D."/>
            <person name="Corsaro D."/>
            <person name="Michel R."/>
            <person name="Corradi N."/>
            <person name="James T."/>
        </authorList>
    </citation>
    <scope>NUCLEOTIDE SEQUENCE [LARGE SCALE GENOMIC DNA]</scope>
    <source>
        <strain evidence="12 13">KSL3</strain>
    </source>
</reference>
<protein>
    <recommendedName>
        <fullName evidence="10">Ribosomal L1 domain-containing protein 1</fullName>
    </recommendedName>
</protein>
<comment type="function">
    <text evidence="8">Regulates cellular senescence through inhibition of PTEN translation. Acts as a pro-apoptotic regulator in response to DNA damage.</text>
</comment>
<keyword evidence="3" id="KW-0597">Phosphoprotein</keyword>
<dbReference type="InterPro" id="IPR028364">
    <property type="entry name" value="Ribosomal_uL1/biogenesis"/>
</dbReference>
<evidence type="ECO:0000256" key="3">
    <source>
        <dbReference type="ARBA" id="ARBA00022553"/>
    </source>
</evidence>
<dbReference type="FunFam" id="3.40.50.790:FF:000004">
    <property type="entry name" value="Ribosomal L1 domain-containing 1-like 1"/>
    <property type="match status" value="1"/>
</dbReference>
<proteinExistence type="inferred from homology"/>
<dbReference type="GO" id="GO:0005730">
    <property type="term" value="C:nucleolus"/>
    <property type="evidence" value="ECO:0007669"/>
    <property type="project" value="UniProtKB-SubCell"/>
</dbReference>
<keyword evidence="5" id="KW-0007">Acetylation</keyword>
<comment type="subcellular location">
    <subcellularLocation>
        <location evidence="1">Nucleus</location>
        <location evidence="1">Nucleolus</location>
    </subcellularLocation>
</comment>
<sequence length="249" mass="27470">MESGRLSEQVKTPLVPNSDAGSRKKLIAEDEAAADSLIYLVINFSKMSEKFSLKPVRMAVPHPFRDVGDEDLSVCIITKDPQRFFKDLINPLQLSSVTKVVGISKLRSKFKPFEAKRMLCASFDLFAADTRIIPMLPKILGKTFFEKKKQPVPVNLTSTNPEEIKQEIQEAVEATYFFQTGGSNTSITVGKSSQTPEQLAANIEAVIKQLAAKLPSGLSTIRTIHVKTKESAALPIYVRDVLAKKASSE</sequence>
<evidence type="ECO:0000256" key="11">
    <source>
        <dbReference type="SAM" id="MobiDB-lite"/>
    </source>
</evidence>
<keyword evidence="6" id="KW-0175">Coiled coil</keyword>
<evidence type="ECO:0000313" key="13">
    <source>
        <dbReference type="Proteomes" id="UP000240830"/>
    </source>
</evidence>
<evidence type="ECO:0000256" key="6">
    <source>
        <dbReference type="ARBA" id="ARBA00023054"/>
    </source>
</evidence>
<dbReference type="SUPFAM" id="SSF56808">
    <property type="entry name" value="Ribosomal protein L1"/>
    <property type="match status" value="1"/>
</dbReference>
<dbReference type="STRING" id="1246581.A0A2H9TH62"/>
<keyword evidence="2" id="KW-1017">Isopeptide bond</keyword>
<keyword evidence="12" id="KW-0687">Ribonucleoprotein</keyword>
<keyword evidence="13" id="KW-1185">Reference proteome</keyword>
<keyword evidence="4" id="KW-0832">Ubl conjugation</keyword>
<name>A0A2H9TH62_9FUNG</name>
<dbReference type="InterPro" id="IPR050257">
    <property type="entry name" value="eL8/uL1-like"/>
</dbReference>
<evidence type="ECO:0000256" key="10">
    <source>
        <dbReference type="ARBA" id="ARBA00070787"/>
    </source>
</evidence>
<dbReference type="Pfam" id="PF00687">
    <property type="entry name" value="Ribosomal_L1"/>
    <property type="match status" value="1"/>
</dbReference>
<feature type="region of interest" description="Disordered" evidence="11">
    <location>
        <begin position="1"/>
        <end position="20"/>
    </location>
</feature>
<dbReference type="InterPro" id="IPR023674">
    <property type="entry name" value="Ribosomal_uL1-like"/>
</dbReference>
<evidence type="ECO:0000256" key="7">
    <source>
        <dbReference type="ARBA" id="ARBA00023242"/>
    </source>
</evidence>